<evidence type="ECO:0000313" key="2">
    <source>
        <dbReference type="Proteomes" id="UP000287502"/>
    </source>
</evidence>
<dbReference type="RefSeq" id="WP_128465320.1">
    <property type="nucleotide sequence ID" value="NZ_CP035108.1"/>
</dbReference>
<dbReference type="EMBL" id="CP035108">
    <property type="protein sequence ID" value="QAR32033.1"/>
    <property type="molecule type" value="Genomic_DNA"/>
</dbReference>
<proteinExistence type="predicted"/>
<keyword evidence="2" id="KW-1185">Reference proteome</keyword>
<sequence>MLKRIKYFCFIWWIKIIGSLRYWHHRRFCTRPPEYFDRMVLRRSNEAEELEIDNFELFKLGTHNFHNLTEALNYFKRKISLVLGEEEIDLFDRTSNADLENIYYKRTEGVSIDELMAAENQEIIYGEEYIHPEHPLNVQFAYEALIHLTQIERNISSNVELSIIAMLDAFYKMEILSGAFGAKELNYEDTIFQYVKTQRQCKSNGGQRDGSPVNEEHERWRQEAESVRKTIFEPDNDSAVARIVIKNLDLKRSLDTVRKVIKP</sequence>
<dbReference type="KEGG" id="gtl:EP073_01030"/>
<evidence type="ECO:0000313" key="1">
    <source>
        <dbReference type="EMBL" id="QAR32033.1"/>
    </source>
</evidence>
<name>A0A410JV34_9BACT</name>
<accession>A0A410JV34</accession>
<organism evidence="1 2">
    <name type="scientific">Geovibrio thiophilus</name>
    <dbReference type="NCBI Taxonomy" id="139438"/>
    <lineage>
        <taxon>Bacteria</taxon>
        <taxon>Pseudomonadati</taxon>
        <taxon>Deferribacterota</taxon>
        <taxon>Deferribacteres</taxon>
        <taxon>Deferribacterales</taxon>
        <taxon>Geovibrionaceae</taxon>
        <taxon>Geovibrio</taxon>
    </lineage>
</organism>
<dbReference type="AlphaFoldDB" id="A0A410JV34"/>
<gene>
    <name evidence="1" type="ORF">EP073_01030</name>
</gene>
<reference evidence="1 2" key="1">
    <citation type="submission" date="2019-01" db="EMBL/GenBank/DDBJ databases">
        <title>Geovibrio thiophilus DSM 11263, complete genome.</title>
        <authorList>
            <person name="Spring S."/>
            <person name="Bunk B."/>
            <person name="Sproer C."/>
        </authorList>
    </citation>
    <scope>NUCLEOTIDE SEQUENCE [LARGE SCALE GENOMIC DNA]</scope>
    <source>
        <strain evidence="1 2">DSM 11263</strain>
    </source>
</reference>
<dbReference type="Proteomes" id="UP000287502">
    <property type="component" value="Chromosome"/>
</dbReference>
<protein>
    <submittedName>
        <fullName evidence="1">Uncharacterized protein</fullName>
    </submittedName>
</protein>